<dbReference type="Gene3D" id="3.30.160.60">
    <property type="entry name" value="Classic Zinc Finger"/>
    <property type="match status" value="4"/>
</dbReference>
<feature type="region of interest" description="Disordered" evidence="8">
    <location>
        <begin position="186"/>
        <end position="236"/>
    </location>
</feature>
<dbReference type="InterPro" id="IPR036236">
    <property type="entry name" value="Znf_C2H2_sf"/>
</dbReference>
<dbReference type="PROSITE" id="PS50097">
    <property type="entry name" value="BTB"/>
    <property type="match status" value="1"/>
</dbReference>
<evidence type="ECO:0000256" key="4">
    <source>
        <dbReference type="ARBA" id="ARBA00022771"/>
    </source>
</evidence>
<evidence type="ECO:0000256" key="6">
    <source>
        <dbReference type="ARBA" id="ARBA00023242"/>
    </source>
</evidence>
<feature type="domain" description="C2H2-type" evidence="10">
    <location>
        <begin position="278"/>
        <end position="305"/>
    </location>
</feature>
<proteinExistence type="predicted"/>
<dbReference type="GO" id="GO:0008270">
    <property type="term" value="F:zinc ion binding"/>
    <property type="evidence" value="ECO:0007669"/>
    <property type="project" value="UniProtKB-KW"/>
</dbReference>
<evidence type="ECO:0000256" key="3">
    <source>
        <dbReference type="ARBA" id="ARBA00022737"/>
    </source>
</evidence>
<keyword evidence="12" id="KW-1185">Reference proteome</keyword>
<keyword evidence="6" id="KW-0539">Nucleus</keyword>
<dbReference type="Pfam" id="PF00651">
    <property type="entry name" value="BTB"/>
    <property type="match status" value="1"/>
</dbReference>
<dbReference type="FunFam" id="3.30.160.60:FF:000536">
    <property type="entry name" value="hypermethylated in cancer 2 protein-like"/>
    <property type="match status" value="1"/>
</dbReference>
<feature type="compositionally biased region" description="Polar residues" evidence="8">
    <location>
        <begin position="188"/>
        <end position="202"/>
    </location>
</feature>
<keyword evidence="4 7" id="KW-0863">Zinc-finger</keyword>
<reference evidence="11" key="2">
    <citation type="submission" date="2025-09" db="UniProtKB">
        <authorList>
            <consortium name="Ensembl"/>
        </authorList>
    </citation>
    <scope>IDENTIFICATION</scope>
</reference>
<dbReference type="GO" id="GO:0000981">
    <property type="term" value="F:DNA-binding transcription factor activity, RNA polymerase II-specific"/>
    <property type="evidence" value="ECO:0007669"/>
    <property type="project" value="TreeGrafter"/>
</dbReference>
<feature type="domain" description="C2H2-type" evidence="10">
    <location>
        <begin position="414"/>
        <end position="437"/>
    </location>
</feature>
<feature type="domain" description="BTB" evidence="9">
    <location>
        <begin position="24"/>
        <end position="87"/>
    </location>
</feature>
<dbReference type="PANTHER" id="PTHR24394:SF22">
    <property type="entry name" value="HYPERMETHYLATED IN CANCER 2 PROTEIN"/>
    <property type="match status" value="1"/>
</dbReference>
<dbReference type="SMART" id="SM00355">
    <property type="entry name" value="ZnF_C2H2"/>
    <property type="match status" value="5"/>
</dbReference>
<dbReference type="PANTHER" id="PTHR24394">
    <property type="entry name" value="ZINC FINGER PROTEIN"/>
    <property type="match status" value="1"/>
</dbReference>
<feature type="region of interest" description="Disordered" evidence="8">
    <location>
        <begin position="301"/>
        <end position="325"/>
    </location>
</feature>
<dbReference type="AlphaFoldDB" id="A0A8C4EMX3"/>
<dbReference type="InterPro" id="IPR000210">
    <property type="entry name" value="BTB/POZ_dom"/>
</dbReference>
<dbReference type="GeneTree" id="ENSGT00940000159978"/>
<evidence type="ECO:0000256" key="8">
    <source>
        <dbReference type="SAM" id="MobiDB-lite"/>
    </source>
</evidence>
<keyword evidence="2" id="KW-0479">Metal-binding</keyword>
<dbReference type="InterPro" id="IPR011333">
    <property type="entry name" value="SKP1/BTB/POZ_sf"/>
</dbReference>
<comment type="subcellular location">
    <subcellularLocation>
        <location evidence="1">Nucleus</location>
    </subcellularLocation>
</comment>
<dbReference type="SMART" id="SM00225">
    <property type="entry name" value="BTB"/>
    <property type="match status" value="1"/>
</dbReference>
<dbReference type="Gene3D" id="3.30.710.10">
    <property type="entry name" value="Potassium Channel Kv1.1, Chain A"/>
    <property type="match status" value="1"/>
</dbReference>
<feature type="domain" description="C2H2-type" evidence="10">
    <location>
        <begin position="386"/>
        <end position="413"/>
    </location>
</feature>
<evidence type="ECO:0000256" key="7">
    <source>
        <dbReference type="PROSITE-ProRule" id="PRU00042"/>
    </source>
</evidence>
<dbReference type="FunFam" id="3.30.160.60:FF:000746">
    <property type="entry name" value="hypermethylated in cancer 2 protein-like"/>
    <property type="match status" value="1"/>
</dbReference>
<dbReference type="FunFam" id="3.30.160.60:FF:000100">
    <property type="entry name" value="Zinc finger 45-like"/>
    <property type="match status" value="1"/>
</dbReference>
<evidence type="ECO:0000256" key="5">
    <source>
        <dbReference type="ARBA" id="ARBA00022833"/>
    </source>
</evidence>
<evidence type="ECO:0000313" key="11">
    <source>
        <dbReference type="Ensembl" id="ENSDLAP00005019125.2"/>
    </source>
</evidence>
<dbReference type="Pfam" id="PF00096">
    <property type="entry name" value="zf-C2H2"/>
    <property type="match status" value="2"/>
</dbReference>
<dbReference type="PROSITE" id="PS00028">
    <property type="entry name" value="ZINC_FINGER_C2H2_1"/>
    <property type="match status" value="5"/>
</dbReference>
<evidence type="ECO:0000313" key="12">
    <source>
        <dbReference type="Proteomes" id="UP000694389"/>
    </source>
</evidence>
<feature type="domain" description="C2H2-type" evidence="10">
    <location>
        <begin position="358"/>
        <end position="385"/>
    </location>
</feature>
<keyword evidence="3" id="KW-0677">Repeat</keyword>
<keyword evidence="5" id="KW-0862">Zinc</keyword>
<evidence type="ECO:0000256" key="1">
    <source>
        <dbReference type="ARBA" id="ARBA00004123"/>
    </source>
</evidence>
<dbReference type="Ensembl" id="ENSDLAT00005020578.2">
    <property type="protein sequence ID" value="ENSDLAP00005019125.2"/>
    <property type="gene ID" value="ENSDLAG00005009060.2"/>
</dbReference>
<name>A0A8C4EMX3_DICLA</name>
<evidence type="ECO:0000256" key="2">
    <source>
        <dbReference type="ARBA" id="ARBA00022723"/>
    </source>
</evidence>
<dbReference type="SUPFAM" id="SSF54695">
    <property type="entry name" value="POZ domain"/>
    <property type="match status" value="1"/>
</dbReference>
<evidence type="ECO:0000259" key="9">
    <source>
        <dbReference type="PROSITE" id="PS50097"/>
    </source>
</evidence>
<dbReference type="PROSITE" id="PS50157">
    <property type="entry name" value="ZINC_FINGER_C2H2_2"/>
    <property type="match status" value="5"/>
</dbReference>
<accession>A0A8C4EMX3</accession>
<feature type="domain" description="C2H2-type" evidence="10">
    <location>
        <begin position="330"/>
        <end position="357"/>
    </location>
</feature>
<reference evidence="11" key="1">
    <citation type="submission" date="2025-08" db="UniProtKB">
        <authorList>
            <consortium name="Ensembl"/>
        </authorList>
    </citation>
    <scope>IDENTIFICATION</scope>
</reference>
<organism evidence="11 12">
    <name type="scientific">Dicentrarchus labrax</name>
    <name type="common">European seabass</name>
    <name type="synonym">Morone labrax</name>
    <dbReference type="NCBI Taxonomy" id="13489"/>
    <lineage>
        <taxon>Eukaryota</taxon>
        <taxon>Metazoa</taxon>
        <taxon>Chordata</taxon>
        <taxon>Craniata</taxon>
        <taxon>Vertebrata</taxon>
        <taxon>Euteleostomi</taxon>
        <taxon>Actinopterygii</taxon>
        <taxon>Neopterygii</taxon>
        <taxon>Teleostei</taxon>
        <taxon>Neoteleostei</taxon>
        <taxon>Acanthomorphata</taxon>
        <taxon>Eupercaria</taxon>
        <taxon>Moronidae</taxon>
        <taxon>Dicentrarchus</taxon>
    </lineage>
</organism>
<dbReference type="InterPro" id="IPR013087">
    <property type="entry name" value="Znf_C2H2_type"/>
</dbReference>
<sequence length="441" mass="49991">MERPSYTEQLLLQLNQQRSKGHWCDVIIVVENVLFRAHKNVLAACSSYFKCLVLHDNLITLNAAVVNPLVFKQVLDFIYTGQLSTSHHASDQGVSDLLRAASYLQLSDLAALCRRKLCKSSDWTSSTIKGHLHPGSMEVQQSHNQMLHREDLSEEELFQAQRVSVNSSAAVGLNGSVETGLRIKLTRKSPTGSLQQNSQQTAAHKRPRSSSCLEGRVQTKRQEVDNGELEDQAEVREGDLVLKDELRESVSEEEEVKPASYIYHQPQPAVQPALYDTYMCIPCGRGFPSSEQLITHVASHTTEELRKKAEDTEEHQDTKEPKADVTRPRHACSVCSRSYADVALLTQHERSHWPTRPFSCDVCGKLFTQRGTMTRHMRSHLGLKPFACEECGMRFTRQYRKMEHMRIHTGEKPYECQLCGVKFTQQRSIISHLKIHTVVSV</sequence>
<evidence type="ECO:0000259" key="10">
    <source>
        <dbReference type="PROSITE" id="PS50157"/>
    </source>
</evidence>
<protein>
    <submittedName>
        <fullName evidence="11">Hypermethylated in cancer 2</fullName>
    </submittedName>
</protein>
<dbReference type="GO" id="GO:0005634">
    <property type="term" value="C:nucleus"/>
    <property type="evidence" value="ECO:0007669"/>
    <property type="project" value="UniProtKB-SubCell"/>
</dbReference>
<dbReference type="Proteomes" id="UP000694389">
    <property type="component" value="Unassembled WGS sequence"/>
</dbReference>
<dbReference type="SUPFAM" id="SSF57667">
    <property type="entry name" value="beta-beta-alpha zinc fingers"/>
    <property type="match status" value="2"/>
</dbReference>